<keyword evidence="1" id="KW-0472">Membrane</keyword>
<evidence type="ECO:0000313" key="2">
    <source>
        <dbReference type="EMBL" id="RSK36180.1"/>
    </source>
</evidence>
<dbReference type="AlphaFoldDB" id="A0A428JRD1"/>
<evidence type="ECO:0000256" key="1">
    <source>
        <dbReference type="SAM" id="Phobius"/>
    </source>
</evidence>
<protein>
    <submittedName>
        <fullName evidence="2">Uncharacterized protein</fullName>
    </submittedName>
</protein>
<gene>
    <name evidence="2" type="ORF">EI290_04655</name>
</gene>
<name>A0A428JRD1_9BACT</name>
<keyword evidence="3" id="KW-1185">Reference proteome</keyword>
<reference evidence="2 3" key="1">
    <citation type="submission" date="2018-12" db="EMBL/GenBank/DDBJ databases">
        <authorList>
            <person name="Feng G."/>
            <person name="Zhu H."/>
        </authorList>
    </citation>
    <scope>NUCLEOTIDE SEQUENCE [LARGE SCALE GENOMIC DNA]</scope>
    <source>
        <strain evidence="2 3">9PBR-2</strain>
    </source>
</reference>
<organism evidence="2 3">
    <name type="scientific">Hymenobacter metallilatus</name>
    <dbReference type="NCBI Taxonomy" id="2493666"/>
    <lineage>
        <taxon>Bacteria</taxon>
        <taxon>Pseudomonadati</taxon>
        <taxon>Bacteroidota</taxon>
        <taxon>Cytophagia</taxon>
        <taxon>Cytophagales</taxon>
        <taxon>Hymenobacteraceae</taxon>
        <taxon>Hymenobacter</taxon>
    </lineage>
</organism>
<evidence type="ECO:0000313" key="3">
    <source>
        <dbReference type="Proteomes" id="UP000280066"/>
    </source>
</evidence>
<proteinExistence type="predicted"/>
<keyword evidence="1" id="KW-1133">Transmembrane helix</keyword>
<accession>A0A428JRD1</accession>
<feature type="transmembrane region" description="Helical" evidence="1">
    <location>
        <begin position="72"/>
        <end position="91"/>
    </location>
</feature>
<keyword evidence="1" id="KW-0812">Transmembrane</keyword>
<dbReference type="OrthoDB" id="882709at2"/>
<comment type="caution">
    <text evidence="2">The sequence shown here is derived from an EMBL/GenBank/DDBJ whole genome shotgun (WGS) entry which is preliminary data.</text>
</comment>
<dbReference type="EMBL" id="RWIS01000002">
    <property type="protein sequence ID" value="RSK36180.1"/>
    <property type="molecule type" value="Genomic_DNA"/>
</dbReference>
<sequence length="96" mass="10744">MGTCLRLVREAELRATGGRHSIAIRARSGAARCWKLGFLRYLSTVNSFPIVPHSPSSEVETDKPPLLPSWRAWYWLVLGALALEIGLFVYLTRAFA</sequence>
<dbReference type="Proteomes" id="UP000280066">
    <property type="component" value="Unassembled WGS sequence"/>
</dbReference>